<evidence type="ECO:0000256" key="1">
    <source>
        <dbReference type="ARBA" id="ARBA00010641"/>
    </source>
</evidence>
<dbReference type="AlphaFoldDB" id="A0A934RQV8"/>
<gene>
    <name evidence="8" type="ORF">JIN78_06920</name>
</gene>
<dbReference type="GO" id="GO:0003677">
    <property type="term" value="F:DNA binding"/>
    <property type="evidence" value="ECO:0007669"/>
    <property type="project" value="InterPro"/>
</dbReference>
<comment type="similarity">
    <text evidence="1">Belongs to the sigma-70 factor family. ECF subfamily.</text>
</comment>
<accession>A0A934RQV8</accession>
<dbReference type="PANTHER" id="PTHR43133:SF51">
    <property type="entry name" value="RNA POLYMERASE SIGMA FACTOR"/>
    <property type="match status" value="1"/>
</dbReference>
<dbReference type="EMBL" id="JAENIO010000013">
    <property type="protein sequence ID" value="MBK1833788.1"/>
    <property type="molecule type" value="Genomic_DNA"/>
</dbReference>
<feature type="compositionally biased region" description="Polar residues" evidence="5">
    <location>
        <begin position="1"/>
        <end position="10"/>
    </location>
</feature>
<dbReference type="InterPro" id="IPR039425">
    <property type="entry name" value="RNA_pol_sigma-70-like"/>
</dbReference>
<dbReference type="InterPro" id="IPR007627">
    <property type="entry name" value="RNA_pol_sigma70_r2"/>
</dbReference>
<dbReference type="SUPFAM" id="SSF88946">
    <property type="entry name" value="Sigma2 domain of RNA polymerase sigma factors"/>
    <property type="match status" value="1"/>
</dbReference>
<evidence type="ECO:0000313" key="8">
    <source>
        <dbReference type="EMBL" id="MBK1833788.1"/>
    </source>
</evidence>
<feature type="region of interest" description="Disordered" evidence="5">
    <location>
        <begin position="1"/>
        <end position="25"/>
    </location>
</feature>
<dbReference type="InterPro" id="IPR036388">
    <property type="entry name" value="WH-like_DNA-bd_sf"/>
</dbReference>
<dbReference type="GO" id="GO:0006352">
    <property type="term" value="P:DNA-templated transcription initiation"/>
    <property type="evidence" value="ECO:0007669"/>
    <property type="project" value="InterPro"/>
</dbReference>
<organism evidence="8 9">
    <name type="scientific">Roseibacillus ishigakijimensis</name>
    <dbReference type="NCBI Taxonomy" id="454146"/>
    <lineage>
        <taxon>Bacteria</taxon>
        <taxon>Pseudomonadati</taxon>
        <taxon>Verrucomicrobiota</taxon>
        <taxon>Verrucomicrobiia</taxon>
        <taxon>Verrucomicrobiales</taxon>
        <taxon>Verrucomicrobiaceae</taxon>
        <taxon>Roseibacillus</taxon>
    </lineage>
</organism>
<dbReference type="NCBIfam" id="TIGR02937">
    <property type="entry name" value="sigma70-ECF"/>
    <property type="match status" value="1"/>
</dbReference>
<sequence length="189" mass="21245">MPNSAAQNVMTLPRLPQGEAAPPKPTMRQLFESEEVPLVRFAYGLLGRREVAEEIVQEGFLALFENFDQVENPRAWLYRAIRNKALNEIRKRQRETLDDTLPEAPDDAGESPDTVLARLEAAGQLQLLIAELAQRDGELLRLKYQEGLGYKEIAERTKMSVGNVGYRLHHLLKSLADGLRKVGVEGRLG</sequence>
<dbReference type="InterPro" id="IPR013249">
    <property type="entry name" value="RNA_pol_sigma70_r4_t2"/>
</dbReference>
<proteinExistence type="inferred from homology"/>
<evidence type="ECO:0000256" key="5">
    <source>
        <dbReference type="SAM" id="MobiDB-lite"/>
    </source>
</evidence>
<evidence type="ECO:0000256" key="2">
    <source>
        <dbReference type="ARBA" id="ARBA00023015"/>
    </source>
</evidence>
<dbReference type="Pfam" id="PF08281">
    <property type="entry name" value="Sigma70_r4_2"/>
    <property type="match status" value="1"/>
</dbReference>
<evidence type="ECO:0000256" key="4">
    <source>
        <dbReference type="ARBA" id="ARBA00023163"/>
    </source>
</evidence>
<dbReference type="Gene3D" id="1.10.1740.10">
    <property type="match status" value="1"/>
</dbReference>
<dbReference type="SUPFAM" id="SSF88659">
    <property type="entry name" value="Sigma3 and sigma4 domains of RNA polymerase sigma factors"/>
    <property type="match status" value="1"/>
</dbReference>
<evidence type="ECO:0000259" key="7">
    <source>
        <dbReference type="Pfam" id="PF08281"/>
    </source>
</evidence>
<dbReference type="PANTHER" id="PTHR43133">
    <property type="entry name" value="RNA POLYMERASE ECF-TYPE SIGMA FACTO"/>
    <property type="match status" value="1"/>
</dbReference>
<dbReference type="InterPro" id="IPR013325">
    <property type="entry name" value="RNA_pol_sigma_r2"/>
</dbReference>
<feature type="domain" description="RNA polymerase sigma-70 region 2" evidence="6">
    <location>
        <begin position="30"/>
        <end position="94"/>
    </location>
</feature>
<keyword evidence="4" id="KW-0804">Transcription</keyword>
<evidence type="ECO:0000313" key="9">
    <source>
        <dbReference type="Proteomes" id="UP000604083"/>
    </source>
</evidence>
<dbReference type="Pfam" id="PF04542">
    <property type="entry name" value="Sigma70_r2"/>
    <property type="match status" value="1"/>
</dbReference>
<keyword evidence="3" id="KW-0731">Sigma factor</keyword>
<name>A0A934RQV8_9BACT</name>
<dbReference type="Gene3D" id="1.10.10.10">
    <property type="entry name" value="Winged helix-like DNA-binding domain superfamily/Winged helix DNA-binding domain"/>
    <property type="match status" value="1"/>
</dbReference>
<evidence type="ECO:0000256" key="3">
    <source>
        <dbReference type="ARBA" id="ARBA00023082"/>
    </source>
</evidence>
<keyword evidence="9" id="KW-1185">Reference proteome</keyword>
<dbReference type="RefSeq" id="WP_200391223.1">
    <property type="nucleotide sequence ID" value="NZ_JAENIO010000013.1"/>
</dbReference>
<dbReference type="GO" id="GO:0016987">
    <property type="term" value="F:sigma factor activity"/>
    <property type="evidence" value="ECO:0007669"/>
    <property type="project" value="UniProtKB-KW"/>
</dbReference>
<protein>
    <submittedName>
        <fullName evidence="8">Sigma-70 family RNA polymerase sigma factor</fullName>
    </submittedName>
</protein>
<dbReference type="InterPro" id="IPR014284">
    <property type="entry name" value="RNA_pol_sigma-70_dom"/>
</dbReference>
<evidence type="ECO:0000259" key="6">
    <source>
        <dbReference type="Pfam" id="PF04542"/>
    </source>
</evidence>
<comment type="caution">
    <text evidence="8">The sequence shown here is derived from an EMBL/GenBank/DDBJ whole genome shotgun (WGS) entry which is preliminary data.</text>
</comment>
<dbReference type="Proteomes" id="UP000604083">
    <property type="component" value="Unassembled WGS sequence"/>
</dbReference>
<dbReference type="InterPro" id="IPR013324">
    <property type="entry name" value="RNA_pol_sigma_r3/r4-like"/>
</dbReference>
<reference evidence="8" key="1">
    <citation type="submission" date="2021-01" db="EMBL/GenBank/DDBJ databases">
        <title>Modified the classification status of verrucomicrobia.</title>
        <authorList>
            <person name="Feng X."/>
        </authorList>
    </citation>
    <scope>NUCLEOTIDE SEQUENCE</scope>
    <source>
        <strain evidence="8">KCTC 12986</strain>
    </source>
</reference>
<keyword evidence="2" id="KW-0805">Transcription regulation</keyword>
<feature type="domain" description="RNA polymerase sigma factor 70 region 4 type 2" evidence="7">
    <location>
        <begin position="124"/>
        <end position="175"/>
    </location>
</feature>